<keyword evidence="3" id="KW-1185">Reference proteome</keyword>
<gene>
    <name evidence="2" type="ORF">FRX31_014833</name>
</gene>
<comment type="caution">
    <text evidence="2">The sequence shown here is derived from an EMBL/GenBank/DDBJ whole genome shotgun (WGS) entry which is preliminary data.</text>
</comment>
<name>A0A7J6WG46_THATH</name>
<feature type="compositionally biased region" description="Basic and acidic residues" evidence="1">
    <location>
        <begin position="55"/>
        <end position="74"/>
    </location>
</feature>
<proteinExistence type="predicted"/>
<protein>
    <submittedName>
        <fullName evidence="2">Uncharacterized protein</fullName>
    </submittedName>
</protein>
<reference evidence="2 3" key="1">
    <citation type="submission" date="2020-06" db="EMBL/GenBank/DDBJ databases">
        <title>Transcriptomic and genomic resources for Thalictrum thalictroides and T. hernandezii: Facilitating candidate gene discovery in an emerging model plant lineage.</title>
        <authorList>
            <person name="Arias T."/>
            <person name="Riano-Pachon D.M."/>
            <person name="Di Stilio V.S."/>
        </authorList>
    </citation>
    <scope>NUCLEOTIDE SEQUENCE [LARGE SCALE GENOMIC DNA]</scope>
    <source>
        <strain evidence="3">cv. WT478/WT964</strain>
        <tissue evidence="2">Leaves</tissue>
    </source>
</reference>
<evidence type="ECO:0000313" key="3">
    <source>
        <dbReference type="Proteomes" id="UP000554482"/>
    </source>
</evidence>
<dbReference type="AlphaFoldDB" id="A0A7J6WG46"/>
<accession>A0A7J6WG46</accession>
<organism evidence="2 3">
    <name type="scientific">Thalictrum thalictroides</name>
    <name type="common">Rue-anemone</name>
    <name type="synonym">Anemone thalictroides</name>
    <dbReference type="NCBI Taxonomy" id="46969"/>
    <lineage>
        <taxon>Eukaryota</taxon>
        <taxon>Viridiplantae</taxon>
        <taxon>Streptophyta</taxon>
        <taxon>Embryophyta</taxon>
        <taxon>Tracheophyta</taxon>
        <taxon>Spermatophyta</taxon>
        <taxon>Magnoliopsida</taxon>
        <taxon>Ranunculales</taxon>
        <taxon>Ranunculaceae</taxon>
        <taxon>Thalictroideae</taxon>
        <taxon>Thalictrum</taxon>
    </lineage>
</organism>
<feature type="region of interest" description="Disordered" evidence="1">
    <location>
        <begin position="46"/>
        <end position="129"/>
    </location>
</feature>
<sequence length="129" mass="14436">MKKFDELSIEIAKRKEILNQHMTASDETSSKIDGEPSIDLQVLLANPAISQTKGRNKEDKASDSVRRKSAMEVAHKKKGRKCNCCGQINANHDTRTCPKNPNRKKNNSSKTTYDDEAQSLDQDTDSAQE</sequence>
<dbReference type="EMBL" id="JABWDY010017120">
    <property type="protein sequence ID" value="KAF5195580.1"/>
    <property type="molecule type" value="Genomic_DNA"/>
</dbReference>
<feature type="compositionally biased region" description="Acidic residues" evidence="1">
    <location>
        <begin position="114"/>
        <end position="129"/>
    </location>
</feature>
<evidence type="ECO:0000313" key="2">
    <source>
        <dbReference type="EMBL" id="KAF5195580.1"/>
    </source>
</evidence>
<dbReference type="Proteomes" id="UP000554482">
    <property type="component" value="Unassembled WGS sequence"/>
</dbReference>
<evidence type="ECO:0000256" key="1">
    <source>
        <dbReference type="SAM" id="MobiDB-lite"/>
    </source>
</evidence>